<reference evidence="3" key="1">
    <citation type="submission" date="2019-03" db="EMBL/GenBank/DDBJ databases">
        <title>Afifella sp. nov., isolated from activated sludge.</title>
        <authorList>
            <person name="Li Q."/>
            <person name="Liu Y."/>
        </authorList>
    </citation>
    <scope>NUCLEOTIDE SEQUENCE</scope>
    <source>
        <strain evidence="3">L72</strain>
    </source>
</reference>
<dbReference type="Pfam" id="PF00856">
    <property type="entry name" value="SET"/>
    <property type="match status" value="1"/>
</dbReference>
<comment type="caution">
    <text evidence="3">The sequence shown here is derived from an EMBL/GenBank/DDBJ whole genome shotgun (WGS) entry which is preliminary data.</text>
</comment>
<feature type="compositionally biased region" description="Basic residues" evidence="1">
    <location>
        <begin position="23"/>
        <end position="40"/>
    </location>
</feature>
<evidence type="ECO:0000256" key="1">
    <source>
        <dbReference type="SAM" id="MobiDB-lite"/>
    </source>
</evidence>
<keyword evidence="4" id="KW-1185">Reference proteome</keyword>
<organism evidence="3 4">
    <name type="scientific">Propylenella binzhouense</name>
    <dbReference type="NCBI Taxonomy" id="2555902"/>
    <lineage>
        <taxon>Bacteria</taxon>
        <taxon>Pseudomonadati</taxon>
        <taxon>Pseudomonadota</taxon>
        <taxon>Alphaproteobacteria</taxon>
        <taxon>Hyphomicrobiales</taxon>
        <taxon>Propylenellaceae</taxon>
        <taxon>Propylenella</taxon>
    </lineage>
</organism>
<dbReference type="EMBL" id="SPKJ01000011">
    <property type="protein sequence ID" value="MYZ47212.1"/>
    <property type="molecule type" value="Genomic_DNA"/>
</dbReference>
<evidence type="ECO:0000313" key="4">
    <source>
        <dbReference type="Proteomes" id="UP000773614"/>
    </source>
</evidence>
<protein>
    <submittedName>
        <fullName evidence="3">SET domain-containing protein-lysine N-methyltransferase</fullName>
    </submittedName>
</protein>
<dbReference type="InterPro" id="IPR001214">
    <property type="entry name" value="SET_dom"/>
</dbReference>
<dbReference type="AlphaFoldDB" id="A0A964WSQ4"/>
<evidence type="ECO:0000259" key="2">
    <source>
        <dbReference type="PROSITE" id="PS50280"/>
    </source>
</evidence>
<dbReference type="SUPFAM" id="SSF82199">
    <property type="entry name" value="SET domain"/>
    <property type="match status" value="1"/>
</dbReference>
<accession>A0A964WSQ4</accession>
<sequence>MSGLTHMSPIGKSRSAIREGGRARVRPRQRRSGSAAKRKFSPAVRIGGRNTCVCAALCLNFGQLTKGEAEMGLAIAPSQVHGDGCFSTRCADPGELIAECPILILSPDEMEIVRRTSMKDYVFYLRDDEAGSQVPWCALAIGPISFINHDSDPTCDFALDEARGTIRLFARRPIRAREELTIDYGDYADEII</sequence>
<dbReference type="InterPro" id="IPR046341">
    <property type="entry name" value="SET_dom_sf"/>
</dbReference>
<gene>
    <name evidence="3" type="ORF">E4O86_05740</name>
</gene>
<evidence type="ECO:0000313" key="3">
    <source>
        <dbReference type="EMBL" id="MYZ47212.1"/>
    </source>
</evidence>
<dbReference type="Gene3D" id="2.170.270.10">
    <property type="entry name" value="SET domain"/>
    <property type="match status" value="1"/>
</dbReference>
<feature type="domain" description="SET" evidence="2">
    <location>
        <begin position="71"/>
        <end position="185"/>
    </location>
</feature>
<dbReference type="SMART" id="SM00317">
    <property type="entry name" value="SET"/>
    <property type="match status" value="1"/>
</dbReference>
<feature type="region of interest" description="Disordered" evidence="1">
    <location>
        <begin position="1"/>
        <end position="40"/>
    </location>
</feature>
<dbReference type="PROSITE" id="PS50280">
    <property type="entry name" value="SET"/>
    <property type="match status" value="1"/>
</dbReference>
<name>A0A964WSQ4_9HYPH</name>
<dbReference type="Proteomes" id="UP000773614">
    <property type="component" value="Unassembled WGS sequence"/>
</dbReference>
<proteinExistence type="predicted"/>